<feature type="region of interest" description="Disordered" evidence="2">
    <location>
        <begin position="2236"/>
        <end position="2263"/>
    </location>
</feature>
<reference evidence="4 5" key="1">
    <citation type="submission" date="2017-08" db="EMBL/GenBank/DDBJ databases">
        <title>Acidophilic green algal genome provides insights into adaptation to an acidic environment.</title>
        <authorList>
            <person name="Hirooka S."/>
            <person name="Hirose Y."/>
            <person name="Kanesaki Y."/>
            <person name="Higuchi S."/>
            <person name="Fujiwara T."/>
            <person name="Onuma R."/>
            <person name="Era A."/>
            <person name="Ohbayashi R."/>
            <person name="Uzuka A."/>
            <person name="Nozaki H."/>
            <person name="Yoshikawa H."/>
            <person name="Miyagishima S.Y."/>
        </authorList>
    </citation>
    <scope>NUCLEOTIDE SEQUENCE [LARGE SCALE GENOMIC DNA]</scope>
    <source>
        <strain evidence="4 5">NIES-2499</strain>
    </source>
</reference>
<feature type="compositionally biased region" description="Polar residues" evidence="2">
    <location>
        <begin position="2447"/>
        <end position="2458"/>
    </location>
</feature>
<feature type="compositionally biased region" description="Polar residues" evidence="2">
    <location>
        <begin position="1217"/>
        <end position="1232"/>
    </location>
</feature>
<dbReference type="Pfam" id="PF13516">
    <property type="entry name" value="LRR_6"/>
    <property type="match status" value="2"/>
</dbReference>
<feature type="region of interest" description="Disordered" evidence="2">
    <location>
        <begin position="2447"/>
        <end position="2468"/>
    </location>
</feature>
<feature type="compositionally biased region" description="Basic and acidic residues" evidence="2">
    <location>
        <begin position="1329"/>
        <end position="1339"/>
    </location>
</feature>
<dbReference type="SUPFAM" id="SSF52047">
    <property type="entry name" value="RNI-like"/>
    <property type="match status" value="1"/>
</dbReference>
<keyword evidence="3" id="KW-1133">Transmembrane helix</keyword>
<feature type="region of interest" description="Disordered" evidence="2">
    <location>
        <begin position="361"/>
        <end position="396"/>
    </location>
</feature>
<feature type="transmembrane region" description="Helical" evidence="3">
    <location>
        <begin position="310"/>
        <end position="333"/>
    </location>
</feature>
<comment type="subcellular location">
    <subcellularLocation>
        <location evidence="1">Cytoplasm</location>
        <location evidence="1">Cytoskeleton</location>
        <location evidence="1">Cilium axoneme</location>
    </subcellularLocation>
</comment>
<dbReference type="GO" id="GO:0005930">
    <property type="term" value="C:axoneme"/>
    <property type="evidence" value="ECO:0007669"/>
    <property type="project" value="UniProtKB-SubCell"/>
</dbReference>
<keyword evidence="3" id="KW-0812">Transmembrane</keyword>
<evidence type="ECO:0000256" key="2">
    <source>
        <dbReference type="SAM" id="MobiDB-lite"/>
    </source>
</evidence>
<feature type="compositionally biased region" description="Basic and acidic residues" evidence="2">
    <location>
        <begin position="1754"/>
        <end position="1777"/>
    </location>
</feature>
<feature type="region of interest" description="Disordered" evidence="2">
    <location>
        <begin position="1318"/>
        <end position="1350"/>
    </location>
</feature>
<feature type="transmembrane region" description="Helical" evidence="3">
    <location>
        <begin position="503"/>
        <end position="527"/>
    </location>
</feature>
<feature type="region of interest" description="Disordered" evidence="2">
    <location>
        <begin position="1726"/>
        <end position="1785"/>
    </location>
</feature>
<feature type="compositionally biased region" description="Low complexity" evidence="2">
    <location>
        <begin position="473"/>
        <end position="484"/>
    </location>
</feature>
<feature type="region of interest" description="Disordered" evidence="2">
    <location>
        <begin position="62"/>
        <end position="107"/>
    </location>
</feature>
<dbReference type="EMBL" id="BEGY01000003">
    <property type="protein sequence ID" value="GAX73285.1"/>
    <property type="molecule type" value="Genomic_DNA"/>
</dbReference>
<keyword evidence="5" id="KW-1185">Reference proteome</keyword>
<dbReference type="InterPro" id="IPR052394">
    <property type="entry name" value="LRR-containing"/>
</dbReference>
<dbReference type="PANTHER" id="PTHR24114:SF2">
    <property type="entry name" value="F-BOX DOMAIN-CONTAINING PROTEIN-RELATED"/>
    <property type="match status" value="1"/>
</dbReference>
<feature type="region of interest" description="Disordered" evidence="2">
    <location>
        <begin position="216"/>
        <end position="236"/>
    </location>
</feature>
<dbReference type="PANTHER" id="PTHR24114">
    <property type="entry name" value="LEUCINE RICH REPEAT FAMILY PROTEIN"/>
    <property type="match status" value="1"/>
</dbReference>
<dbReference type="Proteomes" id="UP000232323">
    <property type="component" value="Unassembled WGS sequence"/>
</dbReference>
<keyword evidence="3" id="KW-0472">Membrane</keyword>
<evidence type="ECO:0000256" key="1">
    <source>
        <dbReference type="ARBA" id="ARBA00004430"/>
    </source>
</evidence>
<dbReference type="PROSITE" id="PS51450">
    <property type="entry name" value="LRR"/>
    <property type="match status" value="1"/>
</dbReference>
<dbReference type="InterPro" id="IPR001611">
    <property type="entry name" value="Leu-rich_rpt"/>
</dbReference>
<dbReference type="OrthoDB" id="551823at2759"/>
<feature type="compositionally biased region" description="Low complexity" evidence="2">
    <location>
        <begin position="369"/>
        <end position="387"/>
    </location>
</feature>
<evidence type="ECO:0000313" key="4">
    <source>
        <dbReference type="EMBL" id="GAX73285.1"/>
    </source>
</evidence>
<organism evidence="4 5">
    <name type="scientific">Chlamydomonas eustigma</name>
    <dbReference type="NCBI Taxonomy" id="1157962"/>
    <lineage>
        <taxon>Eukaryota</taxon>
        <taxon>Viridiplantae</taxon>
        <taxon>Chlorophyta</taxon>
        <taxon>core chlorophytes</taxon>
        <taxon>Chlorophyceae</taxon>
        <taxon>CS clade</taxon>
        <taxon>Chlamydomonadales</taxon>
        <taxon>Chlamydomonadaceae</taxon>
        <taxon>Chlamydomonas</taxon>
    </lineage>
</organism>
<gene>
    <name evidence="4" type="ORF">CEUSTIGMA_g739.t1</name>
</gene>
<evidence type="ECO:0000313" key="5">
    <source>
        <dbReference type="Proteomes" id="UP000232323"/>
    </source>
</evidence>
<feature type="region of interest" description="Disordered" evidence="2">
    <location>
        <begin position="460"/>
        <end position="489"/>
    </location>
</feature>
<protein>
    <submittedName>
        <fullName evidence="4">Uncharacterized protein</fullName>
    </submittedName>
</protein>
<dbReference type="Gene3D" id="3.80.10.10">
    <property type="entry name" value="Ribonuclease Inhibitor"/>
    <property type="match status" value="2"/>
</dbReference>
<accession>A0A250WR16</accession>
<proteinExistence type="predicted"/>
<dbReference type="InterPro" id="IPR032675">
    <property type="entry name" value="LRR_dom_sf"/>
</dbReference>
<name>A0A250WR16_9CHLO</name>
<feature type="compositionally biased region" description="Basic and acidic residues" evidence="2">
    <location>
        <begin position="2246"/>
        <end position="2255"/>
    </location>
</feature>
<feature type="compositionally biased region" description="Polar residues" evidence="2">
    <location>
        <begin position="88"/>
        <end position="101"/>
    </location>
</feature>
<comment type="caution">
    <text evidence="4">The sequence shown here is derived from an EMBL/GenBank/DDBJ whole genome shotgun (WGS) entry which is preliminary data.</text>
</comment>
<feature type="region of interest" description="Disordered" evidence="2">
    <location>
        <begin position="1217"/>
        <end position="1240"/>
    </location>
</feature>
<sequence>MSNRAPPPQPVVLPQIKLFADIEHGVPSPKAEHEASSDEFCDAAAAFASSGRSAELRHMFLGTRRPKRGDAEPNIQRGTLGGQRDRPSSQQQNVGSNKTVLQQQQQEWKEQVRARHKSEFEQMQTKTLTEQSLPSLPMSGGTLQPTTVAATENSCTSGRGDLMKTSQLKAWLRNRYGGMFSAAAKKRLPGGAATATTANKLSTPCSSLHLESADVDRSVGRGPSVRNPSEDVEHRADADEVEDIGAEVGTASAHKRLAGPLSLMRACCGSGEMDLEILRLVVGMIILWWDTAMDVLVVVTLWLTGTTVPAALATAFVSIPILASAATMMYSIWKGLGNSYVTNLWRQFFIISWDRETGGGSKNILPRRGSSGVGSSHSGRSSCSGSAGHHHTRGLSASSVAGMMKATLMRAVTRHPLQQQLSGSCARPSLSKVPEEMMEAGEGTSSELQGSAMTWQASVPTKAHGRALQSPGSNSCSRSNTSLSLRRRNSSAQMEGNSFLRTLWRLTLAWVLLLLCPVLLSLVVVVLDLCTVLCIAKMKAAVSREGKYIKNQRSRFTTARWEIWLKRHALARHPVRAVLQNVPMIVLQVTLLALGTPGEASPYPNTSVQAILAASLTSSLLSLLVAMLEISCAGRQYGLSILQGWQVLYECLHYQGCGMPPAEWVDKVSSARAQVQISLGETGYTKLHRLQRFCLLNAAMSQRSSVIVANSLPAATLATSTASAASKIVSKLAAEASHSVSNAPATSAPGSTFKASKVLPAARRSQVTLLASTRDALRRLVEALPPSLPAPSPQPRLSAISFNPRGASKVTPYLSPPPLQCLLLPPPLQDLWLVSQPPQPPQQEIHLSLVSFEPGPYQGLWRRLRHLLSVMMPLKCLMTVVIKDTHMHTECVKELCQGLTNTDCAVQTLVLSDTGMMSTSFVALCHALASNKSVTSLDLSSGKLGPGGPEALKGMLMRNNGLKEVILAYTGLSSQDAADIMSGASYNRTLKRLDLSQNHISDDVPLIYLLEDEGRLMRQQLRAQAAAAAGHAAVTGRPLPPTLGSGLPTEENMPRSGALRHLDLSFNWIQDNAAGWLLLILEFFPALTHLHLNHNSYSGPPASPLLMSRQDSSGMQAAWHSGTSGNLLMKVLDVSEQANRDLGLHFLAHLLLHPQGRNNMFTGLIRGVKDIEMLDVRGLDLPNWFTMAGSPGRPPGLLADKPKQLLVRSSSATLSVSRRVSSGAHTRRTSGLTGAAMSGPPTAAVMSTTVLSSTNVSHQFTPGASEPLPLLRRLSSGEESNVGGGGASTLMGRLIELQQLQKEGLSDTMMPSGALHDVEEGREGEDADTEKQRSSKDTLDEMAGDGIGLGLEDEEDIGYLTTSLPSWREKSRALQRQGNTNSPEDKDKAKGSPLTLNSNGVDGAVGETETVVQAEDLQSPLMLQPRMPEQKRKHKHNEGHEAADEDIDVLIRESKASRQQVGQRYPDLSVPSKWELRLSLPGAVLDTNDKAWKRLPKGQQVAILYFFFSCHSHVLVTNVSRSAREALEAEIAVNANMTVNAVPAQTEKPSCRESLGQAIQGALNEVPAVPSAASIALPSPLPTTPPYSSADTLNPVTTSTGFAARPETVHGFSLSLWGGNNGSHQPVAQRVVGGDMSDVERGLMMLAFEDEVTESMSDGAEGFSIELINKRSDTLTTNANVGMCDELQSPSTSKTGTYSEAFSTHVQCVERVGKADDQSAITLPGKPYTMEHGPSCKQGPASMKIGGPLIGDGDSNRDTKANPKSERRVSWVEDTGHDGAGGSSSLTLKGCLKDGGLLVIEPEGSLHPHSDGDHKSFDVQRLPAPAAAPAAAFGQFSVVQEGDGLCAANCMRVWPNSMTPADPGLPPSLDLPPDAFQSVNAVSYSVRPIIPYAQESTSILMASTGSHAPSPIDAPPPTQHAVSSRALSAQHRLATCSGPIADASTAHSATQEVEDRRDYSEASVDITLAATHIHDEYGTYDLGPYNARQNNCYPCTAGHLTYPVSAVLVSPEDRSSTHPISSGALPTRVSPLLRRTLTAGNHAAAIMGPPNMSSPALAAQVPHPHSHKHQSYNSPTLSQLYRESPSGATPNDVMDVKVGTSAVRESGSPVSATSWQCQAAHLESLMFQPAIAANAQPTLFTGFPWQPSGSAFSGLASNKRLEFSRQDTSGSPLSAGLAQYPLGTMMHTVSMFGAASALSSQHPLLMSSGTANFFGAGYGRVIALLYGGHDPSSLMQRDPAQVPKTGAERHLRHADSSSLDRGSSVQFPASHDRLADDQGCRGYGGGGGQSAPVNAVFSANEVGRGGSSSSVALHSGPHRFKQISHAPLMQRTRAVILIGSAENGPALRMLPRALELPLLAAVHMGLSSSLMPSDYSRGGEGSADYGGLTDLPMVGGNVPSAVSTSRSGVTSVVPPISSVLQHAPFQPHLSPQQYHQPCMGQVESVMSVRQQNNKTPGRSEQPPAGTVPPPLPVVEVLLRGLNERQVQQVEGLMSLVKFLQKCHDLKPAVEYY</sequence>
<feature type="region of interest" description="Disordered" evidence="2">
    <location>
        <begin position="1362"/>
        <end position="1402"/>
    </location>
</feature>
<evidence type="ECO:0000256" key="3">
    <source>
        <dbReference type="SAM" id="Phobius"/>
    </source>
</evidence>